<dbReference type="Pfam" id="PF10588">
    <property type="entry name" value="NADH-G_4Fe-4S_3"/>
    <property type="match status" value="1"/>
</dbReference>
<evidence type="ECO:0000256" key="1">
    <source>
        <dbReference type="ARBA" id="ARBA00005404"/>
    </source>
</evidence>
<comment type="similarity">
    <text evidence="1">Belongs to the complex I 75 kDa subunit family.</text>
</comment>
<evidence type="ECO:0000256" key="3">
    <source>
        <dbReference type="ARBA" id="ARBA00022485"/>
    </source>
</evidence>
<evidence type="ECO:0000256" key="6">
    <source>
        <dbReference type="ARBA" id="ARBA00022737"/>
    </source>
</evidence>
<dbReference type="Gene3D" id="3.30.70.20">
    <property type="match status" value="1"/>
</dbReference>
<dbReference type="InterPro" id="IPR006655">
    <property type="entry name" value="Mopterin_OxRdtase_prok_CS"/>
</dbReference>
<dbReference type="InterPro" id="IPR036010">
    <property type="entry name" value="2Fe-2S_ferredoxin-like_sf"/>
</dbReference>
<dbReference type="InterPro" id="IPR006656">
    <property type="entry name" value="Mopterin_OxRdtase"/>
</dbReference>
<dbReference type="CDD" id="cd02753">
    <property type="entry name" value="MopB_Formate-Dh-H"/>
    <property type="match status" value="1"/>
</dbReference>
<keyword evidence="9" id="KW-0411">Iron-sulfur</keyword>
<dbReference type="Pfam" id="PF12838">
    <property type="entry name" value="Fer4_7"/>
    <property type="match status" value="1"/>
</dbReference>
<dbReference type="PANTHER" id="PTHR43105">
    <property type="entry name" value="RESPIRATORY NITRATE REDUCTASE"/>
    <property type="match status" value="1"/>
</dbReference>
<dbReference type="Gene3D" id="2.40.40.20">
    <property type="match status" value="1"/>
</dbReference>
<keyword evidence="7 14" id="KW-0560">Oxidoreductase</keyword>
<dbReference type="PROSITE" id="PS00932">
    <property type="entry name" value="MOLYBDOPTERIN_PROK_3"/>
    <property type="match status" value="1"/>
</dbReference>
<dbReference type="Gene3D" id="3.10.20.740">
    <property type="match status" value="1"/>
</dbReference>
<evidence type="ECO:0000256" key="5">
    <source>
        <dbReference type="ARBA" id="ARBA00022723"/>
    </source>
</evidence>
<protein>
    <submittedName>
        <fullName evidence="14">Formate dehydrogenase subunit alpha</fullName>
        <ecNumber evidence="14">1.17.1.9</ecNumber>
    </submittedName>
</protein>
<name>A0ABW7A0G5_9HYPH</name>
<organism evidence="14 15">
    <name type="scientific">Xanthobacter oligotrophicus</name>
    <dbReference type="NCBI Taxonomy" id="2607286"/>
    <lineage>
        <taxon>Bacteria</taxon>
        <taxon>Pseudomonadati</taxon>
        <taxon>Pseudomonadota</taxon>
        <taxon>Alphaproteobacteria</taxon>
        <taxon>Hyphomicrobiales</taxon>
        <taxon>Xanthobacteraceae</taxon>
        <taxon>Xanthobacter</taxon>
    </lineage>
</organism>
<dbReference type="InterPro" id="IPR041924">
    <property type="entry name" value="Formate_Dh-H_N"/>
</dbReference>
<dbReference type="InterPro" id="IPR019574">
    <property type="entry name" value="NADH_UbQ_OxRdtase_Gsu_4Fe4S-bd"/>
</dbReference>
<dbReference type="Gene3D" id="3.40.228.10">
    <property type="entry name" value="Dimethylsulfoxide Reductase, domain 2"/>
    <property type="match status" value="1"/>
</dbReference>
<dbReference type="InterPro" id="IPR017900">
    <property type="entry name" value="4Fe4S_Fe_S_CS"/>
</dbReference>
<dbReference type="RefSeq" id="WP_393994136.1">
    <property type="nucleotide sequence ID" value="NZ_JBAFVH010000013.1"/>
</dbReference>
<dbReference type="InterPro" id="IPR017896">
    <property type="entry name" value="4Fe4S_Fe-S-bd"/>
</dbReference>
<feature type="domain" description="4Fe-4S ferredoxin-type" evidence="11">
    <location>
        <begin position="158"/>
        <end position="189"/>
    </location>
</feature>
<comment type="caution">
    <text evidence="14">The sequence shown here is derived from an EMBL/GenBank/DDBJ whole genome shotgun (WGS) entry which is preliminary data.</text>
</comment>
<dbReference type="PROSITE" id="PS51085">
    <property type="entry name" value="2FE2S_FER_2"/>
    <property type="match status" value="1"/>
</dbReference>
<dbReference type="InterPro" id="IPR006657">
    <property type="entry name" value="MoPterin_dinucl-bd_dom"/>
</dbReference>
<dbReference type="InterPro" id="IPR006478">
    <property type="entry name" value="Formate_DH_asu"/>
</dbReference>
<dbReference type="Gene3D" id="3.40.50.740">
    <property type="match status" value="1"/>
</dbReference>
<sequence>MSLVHEIDYGTPASKSQKLVTLTIDGMSITVPEGTSIMRAAMEAGNQIPKLCATDMLDSFGSCRLCLIEIEGRNGTPASCTTPVAEGIVVKTQTERLKQIRKGVMELYISDHPLDCLTCSANGDCELQDMAGVVGLRDVRYGYEGENHTKLGKDESNPYFTYEQSKCIVCNRCVRACEEVQGTFALTISGRGFGSRVSPGMDEPFLTSECVSCGACVQACPTATLNEKAMYDIGTPEHSLVTTCAYCGVGCTFKAEMRGDELVRMVPYKDGKANRGHSCVKGRFAYGYAVHQDRILKPMIRSSIHEPWKEVTYEEAIAYAASEFKRIQEKYGKRAVGGITSSRCTNEETYLVQKLIRGGFGNNNVDTCARVCHSPTGYGLSQTYGTSAGTQDFDSVEETDVVLIIGANPTDGHPVFGSRLKKRLREGAKLIVVDPRRTDIVRSPHVEASYHLPLKPGTNVAIVTALAHVIVTEGLVNEQFVRERCDWDEFQDWAAFVADERHSPEAVEKYTGVDPALVRGAARLYATGGNGSIYYGLGVTEHSQGSTTVMAIANLAMATGNVGRNGVGVNPLRGQNNVQGSCDMGSFPHELPGYRHVSDDATRSTFEALWGVPLDDEPGLRIPNMFDAAVDGTFKGLYVQGEDILQSDPDTKHVSAGLAGLECLIVQDLFLNETANYAHVFLPGCSFLEKDGTFTNAERRIQRIRKVMAPKNGYADWEVTQLLANALGFPMTYTHPSQIMDEIAALTPTFKGVNYAKLDELGSVQWPCNDEAPEGTPIMHIGGFVRGKGKFVLTEYVPTDEKTGPRFPLLLTTGRILSQYNVGAQTRRTANVAWHPEDVLEIHAHDAENRGIRDGDFVKLDSRAGSTSLRAVISDRVAPGVVYTTFHHPVTQANVVTTDYSDWATNCPEYKVTAVQVSPSNGPTQWQEDYETLSRTSRRIAAEAAE</sequence>
<dbReference type="SUPFAM" id="SSF50692">
    <property type="entry name" value="ADC-like"/>
    <property type="match status" value="1"/>
</dbReference>
<dbReference type="InterPro" id="IPR009010">
    <property type="entry name" value="Asp_de-COase-like_dom_sf"/>
</dbReference>
<dbReference type="CDD" id="cd00508">
    <property type="entry name" value="MopB_CT_Fdh-Nap-like"/>
    <property type="match status" value="1"/>
</dbReference>
<evidence type="ECO:0000259" key="11">
    <source>
        <dbReference type="PROSITE" id="PS51379"/>
    </source>
</evidence>
<keyword evidence="3" id="KW-0004">4Fe-4S</keyword>
<evidence type="ECO:0000256" key="4">
    <source>
        <dbReference type="ARBA" id="ARBA00022714"/>
    </source>
</evidence>
<evidence type="ECO:0000259" key="12">
    <source>
        <dbReference type="PROSITE" id="PS51669"/>
    </source>
</evidence>
<evidence type="ECO:0000256" key="8">
    <source>
        <dbReference type="ARBA" id="ARBA00023004"/>
    </source>
</evidence>
<accession>A0ABW7A0G5</accession>
<proteinExistence type="inferred from homology"/>
<dbReference type="PIRSF" id="PIRSF036643">
    <property type="entry name" value="FDH_alpha"/>
    <property type="match status" value="1"/>
</dbReference>
<evidence type="ECO:0000256" key="2">
    <source>
        <dbReference type="ARBA" id="ARBA00007023"/>
    </source>
</evidence>
<dbReference type="SUPFAM" id="SSF54292">
    <property type="entry name" value="2Fe-2S ferredoxin-like"/>
    <property type="match status" value="1"/>
</dbReference>
<dbReference type="PROSITE" id="PS51839">
    <property type="entry name" value="4FE4S_HC3"/>
    <property type="match status" value="1"/>
</dbReference>
<dbReference type="PANTHER" id="PTHR43105:SF14">
    <property type="entry name" value="FORMATE DEHYDROGENASE H"/>
    <property type="match status" value="1"/>
</dbReference>
<dbReference type="InterPro" id="IPR001041">
    <property type="entry name" value="2Fe-2S_ferredoxin-type"/>
</dbReference>
<dbReference type="EMBL" id="JBAFVH010000013">
    <property type="protein sequence ID" value="MFG1374488.1"/>
    <property type="molecule type" value="Genomic_DNA"/>
</dbReference>
<keyword evidence="5" id="KW-0479">Metal-binding</keyword>
<dbReference type="Pfam" id="PF04879">
    <property type="entry name" value="Molybdop_Fe4S4"/>
    <property type="match status" value="1"/>
</dbReference>
<dbReference type="Pfam" id="PF13510">
    <property type="entry name" value="Fer2_4"/>
    <property type="match status" value="1"/>
</dbReference>
<dbReference type="NCBIfam" id="TIGR01591">
    <property type="entry name" value="Fdh-alpha"/>
    <property type="match status" value="1"/>
</dbReference>
<dbReference type="Proteomes" id="UP001604002">
    <property type="component" value="Unassembled WGS sequence"/>
</dbReference>
<evidence type="ECO:0000259" key="13">
    <source>
        <dbReference type="PROSITE" id="PS51839"/>
    </source>
</evidence>
<dbReference type="InterPro" id="IPR050123">
    <property type="entry name" value="Prok_molybdopt-oxidoreductase"/>
</dbReference>
<dbReference type="Pfam" id="PF00384">
    <property type="entry name" value="Molybdopterin"/>
    <property type="match status" value="1"/>
</dbReference>
<dbReference type="PROSITE" id="PS51379">
    <property type="entry name" value="4FE4S_FER_2"/>
    <property type="match status" value="2"/>
</dbReference>
<reference evidence="14 15" key="1">
    <citation type="submission" date="2024-02" db="EMBL/GenBank/DDBJ databases">
        <title>Expansion and revision of Xanthobacter and proposal of Roseixanthobacter gen. nov.</title>
        <authorList>
            <person name="Soltysiak M.P.M."/>
            <person name="Jalihal A."/>
            <person name="Ory A."/>
            <person name="Chrisophersen C."/>
            <person name="Lee A.D."/>
            <person name="Boulton J."/>
            <person name="Springer M."/>
        </authorList>
    </citation>
    <scope>NUCLEOTIDE SEQUENCE [LARGE SCALE GENOMIC DNA]</scope>
    <source>
        <strain evidence="14 15">23A</strain>
    </source>
</reference>
<comment type="similarity">
    <text evidence="2">In the C-terminal section; belongs to the prokaryotic molybdopterin-containing oxidoreductase family.</text>
</comment>
<dbReference type="PROSITE" id="PS51669">
    <property type="entry name" value="4FE4S_MOW_BIS_MGD"/>
    <property type="match status" value="1"/>
</dbReference>
<dbReference type="SMART" id="SM00929">
    <property type="entry name" value="NADH-G_4Fe-4S_3"/>
    <property type="match status" value="1"/>
</dbReference>
<keyword evidence="8" id="KW-0408">Iron</keyword>
<dbReference type="Gene3D" id="2.20.25.90">
    <property type="entry name" value="ADC-like domains"/>
    <property type="match status" value="1"/>
</dbReference>
<evidence type="ECO:0000313" key="14">
    <source>
        <dbReference type="EMBL" id="MFG1374488.1"/>
    </source>
</evidence>
<dbReference type="Pfam" id="PF01568">
    <property type="entry name" value="Molydop_binding"/>
    <property type="match status" value="1"/>
</dbReference>
<dbReference type="EC" id="1.17.1.9" evidence="14"/>
<keyword evidence="6" id="KW-0677">Repeat</keyword>
<dbReference type="CDD" id="cd00207">
    <property type="entry name" value="fer2"/>
    <property type="match status" value="1"/>
</dbReference>
<dbReference type="SMART" id="SM00926">
    <property type="entry name" value="Molybdop_Fe4S4"/>
    <property type="match status" value="1"/>
</dbReference>
<keyword evidence="4" id="KW-0001">2Fe-2S</keyword>
<gene>
    <name evidence="14" type="primary">fdhF</name>
    <name evidence="14" type="ORF">V5F32_20115</name>
</gene>
<keyword evidence="15" id="KW-1185">Reference proteome</keyword>
<dbReference type="GO" id="GO:0008863">
    <property type="term" value="F:formate dehydrogenase (NAD+) activity"/>
    <property type="evidence" value="ECO:0007669"/>
    <property type="project" value="UniProtKB-EC"/>
</dbReference>
<evidence type="ECO:0000256" key="7">
    <source>
        <dbReference type="ARBA" id="ARBA00023002"/>
    </source>
</evidence>
<evidence type="ECO:0000256" key="9">
    <source>
        <dbReference type="ARBA" id="ARBA00023014"/>
    </source>
</evidence>
<evidence type="ECO:0000313" key="15">
    <source>
        <dbReference type="Proteomes" id="UP001604002"/>
    </source>
</evidence>
<feature type="domain" description="4Fe-4S His(Cys)3-ligated-type" evidence="13">
    <location>
        <begin position="96"/>
        <end position="135"/>
    </location>
</feature>
<feature type="domain" description="4Fe-4S ferredoxin-type" evidence="11">
    <location>
        <begin position="202"/>
        <end position="230"/>
    </location>
</feature>
<dbReference type="SUPFAM" id="SSF54862">
    <property type="entry name" value="4Fe-4S ferredoxins"/>
    <property type="match status" value="1"/>
</dbReference>
<evidence type="ECO:0000259" key="10">
    <source>
        <dbReference type="PROSITE" id="PS51085"/>
    </source>
</evidence>
<feature type="domain" description="2Fe-2S ferredoxin-type" evidence="10">
    <location>
        <begin position="18"/>
        <end position="96"/>
    </location>
</feature>
<dbReference type="SUPFAM" id="SSF53706">
    <property type="entry name" value="Formate dehydrogenase/DMSO reductase, domains 1-3"/>
    <property type="match status" value="1"/>
</dbReference>
<dbReference type="InterPro" id="IPR006963">
    <property type="entry name" value="Mopterin_OxRdtase_4Fe-4S_dom"/>
</dbReference>
<feature type="domain" description="4Fe-4S Mo/W bis-MGD-type" evidence="12">
    <location>
        <begin position="237"/>
        <end position="293"/>
    </location>
</feature>
<dbReference type="PROSITE" id="PS00198">
    <property type="entry name" value="4FE4S_FER_1"/>
    <property type="match status" value="1"/>
</dbReference>